<dbReference type="InterPro" id="IPR038570">
    <property type="entry name" value="HicA_sf"/>
</dbReference>
<dbReference type="SUPFAM" id="SSF54786">
    <property type="entry name" value="YcfA/nrd intein domain"/>
    <property type="match status" value="1"/>
</dbReference>
<evidence type="ECO:0000256" key="2">
    <source>
        <dbReference type="ARBA" id="ARBA00022649"/>
    </source>
</evidence>
<dbReference type="InterPro" id="IPR012933">
    <property type="entry name" value="HicA_mRNA_interferase"/>
</dbReference>
<evidence type="ECO:0000256" key="1">
    <source>
        <dbReference type="ARBA" id="ARBA00006620"/>
    </source>
</evidence>
<protein>
    <submittedName>
        <fullName evidence="8">mRNA interferase</fullName>
    </submittedName>
</protein>
<dbReference type="RefSeq" id="WP_053282542.1">
    <property type="nucleotide sequence ID" value="NZ_JBLZYZ010000012.1"/>
</dbReference>
<comment type="similarity">
    <text evidence="1">Belongs to the HicA mRNA interferase family.</text>
</comment>
<dbReference type="GO" id="GO:0003729">
    <property type="term" value="F:mRNA binding"/>
    <property type="evidence" value="ECO:0007669"/>
    <property type="project" value="InterPro"/>
</dbReference>
<name>A0A0L7MPR3_COMTE</name>
<dbReference type="AlphaFoldDB" id="A0A0L7MPR3"/>
<proteinExistence type="inferred from homology"/>
<dbReference type="PATRIC" id="fig|285.49.peg.616"/>
<evidence type="ECO:0000256" key="7">
    <source>
        <dbReference type="ARBA" id="ARBA00023016"/>
    </source>
</evidence>
<keyword evidence="4" id="KW-0255">Endonuclease</keyword>
<dbReference type="Proteomes" id="UP000037442">
    <property type="component" value="Unassembled WGS sequence"/>
</dbReference>
<keyword evidence="2" id="KW-1277">Toxin-antitoxin system</keyword>
<comment type="caution">
    <text evidence="8">The sequence shown here is derived from an EMBL/GenBank/DDBJ whole genome shotgun (WGS) entry which is preliminary data.</text>
</comment>
<dbReference type="Pfam" id="PF07927">
    <property type="entry name" value="HicA_toxin"/>
    <property type="match status" value="1"/>
</dbReference>
<evidence type="ECO:0000313" key="9">
    <source>
        <dbReference type="Proteomes" id="UP000037442"/>
    </source>
</evidence>
<evidence type="ECO:0000313" key="8">
    <source>
        <dbReference type="EMBL" id="KOC23944.1"/>
    </source>
</evidence>
<evidence type="ECO:0000256" key="3">
    <source>
        <dbReference type="ARBA" id="ARBA00022722"/>
    </source>
</evidence>
<keyword evidence="3" id="KW-0540">Nuclease</keyword>
<accession>A0A0L7MPR3</accession>
<dbReference type="GO" id="GO:0004519">
    <property type="term" value="F:endonuclease activity"/>
    <property type="evidence" value="ECO:0007669"/>
    <property type="project" value="UniProtKB-KW"/>
</dbReference>
<keyword evidence="5" id="KW-0378">Hydrolase</keyword>
<evidence type="ECO:0000256" key="5">
    <source>
        <dbReference type="ARBA" id="ARBA00022801"/>
    </source>
</evidence>
<sequence>MKQSEFQRWLAAQGATFSHGTRHLKVFLNGKQTIMPRHPSQEIGEGLRKAILKQLGLK</sequence>
<keyword evidence="7" id="KW-0346">Stress response</keyword>
<dbReference type="GO" id="GO:0016787">
    <property type="term" value="F:hydrolase activity"/>
    <property type="evidence" value="ECO:0007669"/>
    <property type="project" value="UniProtKB-KW"/>
</dbReference>
<evidence type="ECO:0000256" key="6">
    <source>
        <dbReference type="ARBA" id="ARBA00022884"/>
    </source>
</evidence>
<evidence type="ECO:0000256" key="4">
    <source>
        <dbReference type="ARBA" id="ARBA00022759"/>
    </source>
</evidence>
<dbReference type="EMBL" id="JNVD01000013">
    <property type="protein sequence ID" value="KOC23944.1"/>
    <property type="molecule type" value="Genomic_DNA"/>
</dbReference>
<keyword evidence="6" id="KW-0694">RNA-binding</keyword>
<dbReference type="Gene3D" id="3.30.920.30">
    <property type="entry name" value="Hypothetical protein"/>
    <property type="match status" value="1"/>
</dbReference>
<gene>
    <name evidence="8" type="ORF">GL58_02955</name>
</gene>
<reference evidence="9" key="1">
    <citation type="submission" date="2014-06" db="EMBL/GenBank/DDBJ databases">
        <title>Draft genome sequence of C. testosteroni WDL7.</title>
        <authorList>
            <person name="Wu Y."/>
            <person name="Seshan H."/>
            <person name="Arumugam K."/>
        </authorList>
    </citation>
    <scope>NUCLEOTIDE SEQUENCE [LARGE SCALE GENOMIC DNA]</scope>
    <source>
        <strain evidence="9">WDL7</strain>
    </source>
</reference>
<organism evidence="8 9">
    <name type="scientific">Comamonas testosteroni</name>
    <name type="common">Pseudomonas testosteroni</name>
    <dbReference type="NCBI Taxonomy" id="285"/>
    <lineage>
        <taxon>Bacteria</taxon>
        <taxon>Pseudomonadati</taxon>
        <taxon>Pseudomonadota</taxon>
        <taxon>Betaproteobacteria</taxon>
        <taxon>Burkholderiales</taxon>
        <taxon>Comamonadaceae</taxon>
        <taxon>Comamonas</taxon>
    </lineage>
</organism>